<feature type="domain" description="Enoyl reductase (ER)" evidence="1">
    <location>
        <begin position="10"/>
        <end position="317"/>
    </location>
</feature>
<dbReference type="RefSeq" id="WP_237853703.1">
    <property type="nucleotide sequence ID" value="NZ_JAKLWS010000009.1"/>
</dbReference>
<dbReference type="Gene3D" id="3.90.180.10">
    <property type="entry name" value="Medium-chain alcohol dehydrogenases, catalytic domain"/>
    <property type="match status" value="1"/>
</dbReference>
<proteinExistence type="predicted"/>
<name>A0ABS9KD55_9BACT</name>
<dbReference type="Gene3D" id="3.40.50.720">
    <property type="entry name" value="NAD(P)-binding Rossmann-like Domain"/>
    <property type="match status" value="1"/>
</dbReference>
<dbReference type="SMART" id="SM00829">
    <property type="entry name" value="PKS_ER"/>
    <property type="match status" value="1"/>
</dbReference>
<evidence type="ECO:0000313" key="2">
    <source>
        <dbReference type="EMBL" id="MCG2588778.1"/>
    </source>
</evidence>
<organism evidence="2 3">
    <name type="scientific">Rhodohalobacter sulfatireducens</name>
    <dbReference type="NCBI Taxonomy" id="2911366"/>
    <lineage>
        <taxon>Bacteria</taxon>
        <taxon>Pseudomonadati</taxon>
        <taxon>Balneolota</taxon>
        <taxon>Balneolia</taxon>
        <taxon>Balneolales</taxon>
        <taxon>Balneolaceae</taxon>
        <taxon>Rhodohalobacter</taxon>
    </lineage>
</organism>
<dbReference type="InterPro" id="IPR013154">
    <property type="entry name" value="ADH-like_N"/>
</dbReference>
<evidence type="ECO:0000313" key="3">
    <source>
        <dbReference type="Proteomes" id="UP001165366"/>
    </source>
</evidence>
<dbReference type="SUPFAM" id="SSF50129">
    <property type="entry name" value="GroES-like"/>
    <property type="match status" value="1"/>
</dbReference>
<reference evidence="2" key="1">
    <citation type="submission" date="2022-01" db="EMBL/GenBank/DDBJ databases">
        <authorList>
            <person name="Wang Y."/>
        </authorList>
    </citation>
    <scope>NUCLEOTIDE SEQUENCE</scope>
    <source>
        <strain evidence="2">WB101</strain>
    </source>
</reference>
<reference evidence="2" key="2">
    <citation type="submission" date="2024-05" db="EMBL/GenBank/DDBJ databases">
        <title>Rhodohalobacter halophilus gen. nov., sp. nov., a moderately halophilic member of the family Balneolaceae.</title>
        <authorList>
            <person name="Xia J."/>
        </authorList>
    </citation>
    <scope>NUCLEOTIDE SEQUENCE</scope>
    <source>
        <strain evidence="2">WB101</strain>
    </source>
</reference>
<keyword evidence="3" id="KW-1185">Reference proteome</keyword>
<comment type="caution">
    <text evidence="2">The sequence shown here is derived from an EMBL/GenBank/DDBJ whole genome shotgun (WGS) entry which is preliminary data.</text>
</comment>
<dbReference type="Pfam" id="PF08240">
    <property type="entry name" value="ADH_N"/>
    <property type="match status" value="1"/>
</dbReference>
<dbReference type="EMBL" id="JAKLWS010000009">
    <property type="protein sequence ID" value="MCG2588778.1"/>
    <property type="molecule type" value="Genomic_DNA"/>
</dbReference>
<dbReference type="CDD" id="cd08267">
    <property type="entry name" value="MDR1"/>
    <property type="match status" value="1"/>
</dbReference>
<sequence>MKSIQYKTYGGPEVLKVVETEKPSPNQDDILVKVFATTVTSVDSTFRGGKALAARLYTGIRNPKNPILGTEFSGIVEKVGKRITSFKTGDRIFGEAEGTYAEYLVVKENTVIAKIPENLSFKEAAAIPYGVLTALPFLRDTGSIKKGDKVLVNGASGSVGSYGILLAKYYGAEVTGVCSTKNVEMVQSLGADRVIDYKKEDFTKSGEKWDIIFDAVGKSSFSKSKSALRGHGIYLTTVMSATIQFDMLRTSFTSPKAKLTLTGMRKTEEKQKDLHFIRGLIEEGTIKPYIDREYPFEEISEAHSYVESGHKTGNVVINVNQ</sequence>
<evidence type="ECO:0000259" key="1">
    <source>
        <dbReference type="SMART" id="SM00829"/>
    </source>
</evidence>
<accession>A0ABS9KD55</accession>
<dbReference type="InterPro" id="IPR020843">
    <property type="entry name" value="ER"/>
</dbReference>
<dbReference type="InterPro" id="IPR052733">
    <property type="entry name" value="Chloroplast_QOR"/>
</dbReference>
<dbReference type="InterPro" id="IPR011032">
    <property type="entry name" value="GroES-like_sf"/>
</dbReference>
<dbReference type="Pfam" id="PF13602">
    <property type="entry name" value="ADH_zinc_N_2"/>
    <property type="match status" value="1"/>
</dbReference>
<gene>
    <name evidence="2" type="ORF">L6773_09385</name>
</gene>
<protein>
    <submittedName>
        <fullName evidence="2">NAD(P)-dependent alcohol dehydrogenase</fullName>
    </submittedName>
</protein>
<dbReference type="PANTHER" id="PTHR44013:SF1">
    <property type="entry name" value="ZINC-TYPE ALCOHOL DEHYDROGENASE-LIKE PROTEIN C16A3.02C"/>
    <property type="match status" value="1"/>
</dbReference>
<dbReference type="PANTHER" id="PTHR44013">
    <property type="entry name" value="ZINC-TYPE ALCOHOL DEHYDROGENASE-LIKE PROTEIN C16A3.02C"/>
    <property type="match status" value="1"/>
</dbReference>
<dbReference type="SUPFAM" id="SSF51735">
    <property type="entry name" value="NAD(P)-binding Rossmann-fold domains"/>
    <property type="match status" value="1"/>
</dbReference>
<dbReference type="Proteomes" id="UP001165366">
    <property type="component" value="Unassembled WGS sequence"/>
</dbReference>
<dbReference type="InterPro" id="IPR036291">
    <property type="entry name" value="NAD(P)-bd_dom_sf"/>
</dbReference>